<accession>A0ABS1CCV6</accession>
<gene>
    <name evidence="3" type="ORF">CKO31_02955</name>
</gene>
<feature type="transmembrane region" description="Helical" evidence="1">
    <location>
        <begin position="34"/>
        <end position="54"/>
    </location>
</feature>
<keyword evidence="1" id="KW-0472">Membrane</keyword>
<evidence type="ECO:0000313" key="4">
    <source>
        <dbReference type="Proteomes" id="UP000748752"/>
    </source>
</evidence>
<dbReference type="EMBL" id="NRRV01000004">
    <property type="protein sequence ID" value="MBK1629714.1"/>
    <property type="molecule type" value="Genomic_DNA"/>
</dbReference>
<dbReference type="Pfam" id="PF11127">
    <property type="entry name" value="YgaP-like_TM"/>
    <property type="match status" value="1"/>
</dbReference>
<proteinExistence type="predicted"/>
<comment type="caution">
    <text evidence="3">The sequence shown here is derived from an EMBL/GenBank/DDBJ whole genome shotgun (WGS) entry which is preliminary data.</text>
</comment>
<keyword evidence="1" id="KW-1133">Transmembrane helix</keyword>
<evidence type="ECO:0000313" key="3">
    <source>
        <dbReference type="EMBL" id="MBK1629714.1"/>
    </source>
</evidence>
<sequence length="63" mass="6826">MVKNIGLQDRNIRYGAGALLILAGLFWQSWILGILGLIAVGTAYFGTCLAYIPLNISTKKQGE</sequence>
<reference evidence="3 4" key="1">
    <citation type="journal article" date="2020" name="Microorganisms">
        <title>Osmotic Adaptation and Compatible Solute Biosynthesis of Phototrophic Bacteria as Revealed from Genome Analyses.</title>
        <authorList>
            <person name="Imhoff J.F."/>
            <person name="Rahn T."/>
            <person name="Kunzel S."/>
            <person name="Keller A."/>
            <person name="Neulinger S.C."/>
        </authorList>
    </citation>
    <scope>NUCLEOTIDE SEQUENCE [LARGE SCALE GENOMIC DNA]</scope>
    <source>
        <strain evidence="3 4">DSM 6210</strain>
    </source>
</reference>
<name>A0ABS1CCV6_9GAMM</name>
<dbReference type="Proteomes" id="UP000748752">
    <property type="component" value="Unassembled WGS sequence"/>
</dbReference>
<protein>
    <recommendedName>
        <fullName evidence="2">Inner membrane protein YgaP-like transmembrane domain-containing protein</fullName>
    </recommendedName>
</protein>
<evidence type="ECO:0000256" key="1">
    <source>
        <dbReference type="SAM" id="Phobius"/>
    </source>
</evidence>
<dbReference type="InterPro" id="IPR021309">
    <property type="entry name" value="YgaP-like_TM"/>
</dbReference>
<evidence type="ECO:0000259" key="2">
    <source>
        <dbReference type="Pfam" id="PF11127"/>
    </source>
</evidence>
<organism evidence="3 4">
    <name type="scientific">Thiohalocapsa halophila</name>
    <dbReference type="NCBI Taxonomy" id="69359"/>
    <lineage>
        <taxon>Bacteria</taxon>
        <taxon>Pseudomonadati</taxon>
        <taxon>Pseudomonadota</taxon>
        <taxon>Gammaproteobacteria</taxon>
        <taxon>Chromatiales</taxon>
        <taxon>Chromatiaceae</taxon>
        <taxon>Thiohalocapsa</taxon>
    </lineage>
</organism>
<feature type="transmembrane region" description="Helical" evidence="1">
    <location>
        <begin position="12"/>
        <end position="28"/>
    </location>
</feature>
<keyword evidence="1" id="KW-0812">Transmembrane</keyword>
<keyword evidence="4" id="KW-1185">Reference proteome</keyword>
<dbReference type="RefSeq" id="WP_200233948.1">
    <property type="nucleotide sequence ID" value="NZ_NRRV01000004.1"/>
</dbReference>
<feature type="domain" description="Inner membrane protein YgaP-like transmembrane" evidence="2">
    <location>
        <begin position="1"/>
        <end position="61"/>
    </location>
</feature>